<name>A0AAI9F1M8_9BACT</name>
<proteinExistence type="predicted"/>
<organism evidence="1 2">
    <name type="scientific">Caminibacter mediatlanticus TB-2</name>
    <dbReference type="NCBI Taxonomy" id="391592"/>
    <lineage>
        <taxon>Bacteria</taxon>
        <taxon>Pseudomonadati</taxon>
        <taxon>Campylobacterota</taxon>
        <taxon>Epsilonproteobacteria</taxon>
        <taxon>Nautiliales</taxon>
        <taxon>Nautiliaceae</taxon>
        <taxon>Caminibacter</taxon>
    </lineage>
</organism>
<dbReference type="RefSeq" id="WP_007475725.1">
    <property type="nucleotide sequence ID" value="NZ_ABCJ01000017.1"/>
</dbReference>
<accession>A0AAI9F1M8</accession>
<sequence length="49" mass="5691">MKKKKDNISKQISFLDSLAENLALYLAGEYDTPNIKAIEKYLKFLNKQI</sequence>
<protein>
    <submittedName>
        <fullName evidence="1">Uncharacterized protein</fullName>
    </submittedName>
</protein>
<gene>
    <name evidence="1" type="ORF">CMTB2_05457</name>
</gene>
<evidence type="ECO:0000313" key="1">
    <source>
        <dbReference type="EMBL" id="EDM22909.1"/>
    </source>
</evidence>
<dbReference type="AlphaFoldDB" id="A0AAI9F1M8"/>
<dbReference type="Proteomes" id="UP000003288">
    <property type="component" value="Unassembled WGS sequence"/>
</dbReference>
<reference evidence="1 2" key="1">
    <citation type="journal article" date="2011" name="Stand. Genomic Sci.">
        <title>Draft genome sequence of Caminibacter mediatlanticus strain TB-2, an epsilonproteobacterium isolated from a deep-sea hydrothermal vent.</title>
        <authorList>
            <person name="Giovannelli D."/>
            <person name="Ferriera S."/>
            <person name="Johnson J."/>
            <person name="Kravitz S."/>
            <person name="Perez-Rodriguez I."/>
            <person name="Ricci J."/>
            <person name="O'Brien C."/>
            <person name="Voordeckers J.W."/>
            <person name="Bini E."/>
            <person name="Vetriani C."/>
        </authorList>
    </citation>
    <scope>NUCLEOTIDE SEQUENCE [LARGE SCALE GENOMIC DNA]</scope>
    <source>
        <strain evidence="1 2">TB-2</strain>
    </source>
</reference>
<comment type="caution">
    <text evidence="1">The sequence shown here is derived from an EMBL/GenBank/DDBJ whole genome shotgun (WGS) entry which is preliminary data.</text>
</comment>
<dbReference type="EMBL" id="ABCJ01000017">
    <property type="protein sequence ID" value="EDM22909.1"/>
    <property type="molecule type" value="Genomic_DNA"/>
</dbReference>
<evidence type="ECO:0000313" key="2">
    <source>
        <dbReference type="Proteomes" id="UP000003288"/>
    </source>
</evidence>